<dbReference type="Gene3D" id="1.10.30.50">
    <property type="match status" value="1"/>
</dbReference>
<proteinExistence type="predicted"/>
<evidence type="ECO:0000313" key="2">
    <source>
        <dbReference type="Proteomes" id="UP001277967"/>
    </source>
</evidence>
<keyword evidence="2" id="KW-1185">Reference proteome</keyword>
<dbReference type="EMBL" id="JAXGGE010000001">
    <property type="protein sequence ID" value="MDY4301573.1"/>
    <property type="molecule type" value="Genomic_DNA"/>
</dbReference>
<keyword evidence="1" id="KW-0540">Nuclease</keyword>
<dbReference type="Proteomes" id="UP001277967">
    <property type="component" value="Unassembled WGS sequence"/>
</dbReference>
<name>A0ABU5FK20_9PSED</name>
<keyword evidence="1" id="KW-0378">Hydrolase</keyword>
<protein>
    <submittedName>
        <fullName evidence="1">HNH endonuclease domain-containing protein</fullName>
    </submittedName>
</protein>
<dbReference type="GO" id="GO:0004519">
    <property type="term" value="F:endonuclease activity"/>
    <property type="evidence" value="ECO:0007669"/>
    <property type="project" value="UniProtKB-KW"/>
</dbReference>
<keyword evidence="1" id="KW-0255">Endonuclease</keyword>
<sequence>MFEIINFSDDDDALLEAVRGHKGKAWSANADIVRYRKRLLELQNYRCAYCQGAIALDEVGHRELDHIFPKSTTKDCGVDKGRSNDDHHRQHTFGYPQFTFEPLNLIVTCKICNAFKKSHDPLLDRSMAYDSDDYPVLGSIMWYYPYSHRYSDHIGRTENWTYTRLSEQGEAVIRVCKLDKAEVLASRFSIRALIQAKRSKNVRTAFTSLAGHVDDKVCSLDQAVDALAGTLGVSEEICEQLIELWLCYLRGGGVRHVEKFESILAAIVFDESLDVENAAEPLAREVEAQPA</sequence>
<gene>
    <name evidence="1" type="ORF">SO486_16485</name>
</gene>
<organism evidence="1 2">
    <name type="scientific">Pseudomonas salmasensis</name>
    <dbReference type="NCBI Taxonomy" id="2745514"/>
    <lineage>
        <taxon>Bacteria</taxon>
        <taxon>Pseudomonadati</taxon>
        <taxon>Pseudomonadota</taxon>
        <taxon>Gammaproteobacteria</taxon>
        <taxon>Pseudomonadales</taxon>
        <taxon>Pseudomonadaceae</taxon>
        <taxon>Pseudomonas</taxon>
    </lineage>
</organism>
<dbReference type="RefSeq" id="WP_065890179.1">
    <property type="nucleotide sequence ID" value="NZ_JAXGGE010000001.1"/>
</dbReference>
<evidence type="ECO:0000313" key="1">
    <source>
        <dbReference type="EMBL" id="MDY4301573.1"/>
    </source>
</evidence>
<accession>A0ABU5FK20</accession>
<reference evidence="1 2" key="1">
    <citation type="submission" date="2023-11" db="EMBL/GenBank/DDBJ databases">
        <title>Genome sequence of Pseudomonas salmasensis Strain SLU99.</title>
        <authorList>
            <person name="Ghadamgahi F."/>
            <person name="Kalyandurg P.B."/>
            <person name="Catara V."/>
            <person name="Vetukuri R."/>
            <person name="Ghosh S."/>
        </authorList>
    </citation>
    <scope>NUCLEOTIDE SEQUENCE [LARGE SCALE GENOMIC DNA]</scope>
    <source>
        <strain evidence="1 2">SLU99</strain>
    </source>
</reference>
<comment type="caution">
    <text evidence="1">The sequence shown here is derived from an EMBL/GenBank/DDBJ whole genome shotgun (WGS) entry which is preliminary data.</text>
</comment>